<dbReference type="RefSeq" id="WP_344981188.1">
    <property type="nucleotide sequence ID" value="NZ_BAABFN010000022.1"/>
</dbReference>
<sequence>MKRYLSRAATLLCFLPAALLFLRPSAGYAQETAALDGTWMMDRDNGNGTTTTIALVADHYFMLSIFDKSGKQFILSMGGHCDYEDGNLSGTLEFHTAHPEWVGQDFSYPARLQDGQLTLEGSGMASGSWKQVDNGKAPLAGNWHITQRKQDGKMNPIKEGPRKTLKLLTGTRFQWSAINTATGEFFGTGGGTYTFKNGKYTENIEFFSRDSSRVGMSLSFKDHISNGQWHHTGLSSKGDPIYEIWERAGDGNGK</sequence>
<dbReference type="EMBL" id="BAABFN010000022">
    <property type="protein sequence ID" value="GAA4318775.1"/>
    <property type="molecule type" value="Genomic_DNA"/>
</dbReference>
<keyword evidence="3" id="KW-1185">Reference proteome</keyword>
<evidence type="ECO:0000256" key="1">
    <source>
        <dbReference type="SAM" id="SignalP"/>
    </source>
</evidence>
<gene>
    <name evidence="2" type="ORF">GCM10023143_31780</name>
</gene>
<protein>
    <recommendedName>
        <fullName evidence="4">Membrane or secreted protein</fullName>
    </recommendedName>
</protein>
<accession>A0ABP8G748</accession>
<organism evidence="2 3">
    <name type="scientific">Compostibacter hankyongensis</name>
    <dbReference type="NCBI Taxonomy" id="1007089"/>
    <lineage>
        <taxon>Bacteria</taxon>
        <taxon>Pseudomonadati</taxon>
        <taxon>Bacteroidota</taxon>
        <taxon>Chitinophagia</taxon>
        <taxon>Chitinophagales</taxon>
        <taxon>Chitinophagaceae</taxon>
        <taxon>Compostibacter</taxon>
    </lineage>
</organism>
<reference evidence="3" key="1">
    <citation type="journal article" date="2019" name="Int. J. Syst. Evol. Microbiol.">
        <title>The Global Catalogue of Microorganisms (GCM) 10K type strain sequencing project: providing services to taxonomists for standard genome sequencing and annotation.</title>
        <authorList>
            <consortium name="The Broad Institute Genomics Platform"/>
            <consortium name="The Broad Institute Genome Sequencing Center for Infectious Disease"/>
            <person name="Wu L."/>
            <person name="Ma J."/>
        </authorList>
    </citation>
    <scope>NUCLEOTIDE SEQUENCE [LARGE SCALE GENOMIC DNA]</scope>
    <source>
        <strain evidence="3">JCM 17664</strain>
    </source>
</reference>
<comment type="caution">
    <text evidence="2">The sequence shown here is derived from an EMBL/GenBank/DDBJ whole genome shotgun (WGS) entry which is preliminary data.</text>
</comment>
<feature type="chain" id="PRO_5046890554" description="Membrane or secreted protein" evidence="1">
    <location>
        <begin position="30"/>
        <end position="254"/>
    </location>
</feature>
<dbReference type="Gene3D" id="2.40.128.490">
    <property type="entry name" value="Uncharacterised protein PF14869, DUF4488"/>
    <property type="match status" value="1"/>
</dbReference>
<dbReference type="Proteomes" id="UP001501207">
    <property type="component" value="Unassembled WGS sequence"/>
</dbReference>
<keyword evidence="1" id="KW-0732">Signal</keyword>
<evidence type="ECO:0000313" key="2">
    <source>
        <dbReference type="EMBL" id="GAA4318775.1"/>
    </source>
</evidence>
<proteinExistence type="predicted"/>
<evidence type="ECO:0000313" key="3">
    <source>
        <dbReference type="Proteomes" id="UP001501207"/>
    </source>
</evidence>
<name>A0ABP8G748_9BACT</name>
<evidence type="ECO:0008006" key="4">
    <source>
        <dbReference type="Google" id="ProtNLM"/>
    </source>
</evidence>
<feature type="signal peptide" evidence="1">
    <location>
        <begin position="1"/>
        <end position="29"/>
    </location>
</feature>